<keyword evidence="3 7" id="KW-0812">Transmembrane</keyword>
<feature type="transmembrane region" description="Helical" evidence="7">
    <location>
        <begin position="66"/>
        <end position="86"/>
    </location>
</feature>
<evidence type="ECO:0000256" key="1">
    <source>
        <dbReference type="ARBA" id="ARBA00004127"/>
    </source>
</evidence>
<feature type="transmembrane region" description="Helical" evidence="7">
    <location>
        <begin position="168"/>
        <end position="189"/>
    </location>
</feature>
<evidence type="ECO:0000256" key="2">
    <source>
        <dbReference type="ARBA" id="ARBA00022448"/>
    </source>
</evidence>
<accession>A0A7S4FER7</accession>
<evidence type="ECO:0000259" key="8">
    <source>
        <dbReference type="Pfam" id="PF01699"/>
    </source>
</evidence>
<dbReference type="InterPro" id="IPR004713">
    <property type="entry name" value="CaH_exchang"/>
</dbReference>
<evidence type="ECO:0000256" key="3">
    <source>
        <dbReference type="ARBA" id="ARBA00022692"/>
    </source>
</evidence>
<feature type="transmembrane region" description="Helical" evidence="7">
    <location>
        <begin position="26"/>
        <end position="45"/>
    </location>
</feature>
<sequence length="233" mass="25185">MVACMALSLPTMYVYLVPGTENDLQMSYAAAVALAVVYLQFLYYQTSTHSHLFVGLEEEFTGVAKFGLYPVLAMMGLLTVLMAVHSELLVNAVEGTIKRTGMNERFIGVILLPIVGNSAEHLVALMAAIRNKMSLAVGIAFASCTQIALFVVPVTVFAGWAMGIKMDLSFHLFEVVVIHMSLLIVAELMRGGTSSWVQGSLLLSTYALLSFGFYYLPDQPHPTVAPSPQPSAG</sequence>
<keyword evidence="4 7" id="KW-1133">Transmembrane helix</keyword>
<dbReference type="EMBL" id="HBJA01006644">
    <property type="protein sequence ID" value="CAE0790994.1"/>
    <property type="molecule type" value="Transcribed_RNA"/>
</dbReference>
<feature type="domain" description="Sodium/calcium exchanger membrane region" evidence="8">
    <location>
        <begin position="72"/>
        <end position="213"/>
    </location>
</feature>
<evidence type="ECO:0000313" key="9">
    <source>
        <dbReference type="EMBL" id="CAE0790994.1"/>
    </source>
</evidence>
<dbReference type="AlphaFoldDB" id="A0A7S4FER7"/>
<feature type="transmembrane region" description="Helical" evidence="7">
    <location>
        <begin position="106"/>
        <end position="128"/>
    </location>
</feature>
<dbReference type="PANTHER" id="PTHR31503:SF22">
    <property type="entry name" value="VACUOLAR CALCIUM ION TRANSPORTER"/>
    <property type="match status" value="1"/>
</dbReference>
<dbReference type="InterPro" id="IPR004837">
    <property type="entry name" value="NaCa_Exmemb"/>
</dbReference>
<dbReference type="GO" id="GO:0015369">
    <property type="term" value="F:calcium:proton antiporter activity"/>
    <property type="evidence" value="ECO:0007669"/>
    <property type="project" value="TreeGrafter"/>
</dbReference>
<keyword evidence="6 7" id="KW-0472">Membrane</keyword>
<evidence type="ECO:0000256" key="4">
    <source>
        <dbReference type="ARBA" id="ARBA00022989"/>
    </source>
</evidence>
<name>A0A7S4FER7_9EUGL</name>
<feature type="transmembrane region" description="Helical" evidence="7">
    <location>
        <begin position="135"/>
        <end position="162"/>
    </location>
</feature>
<keyword evidence="5" id="KW-0406">Ion transport</keyword>
<dbReference type="Pfam" id="PF01699">
    <property type="entry name" value="Na_Ca_ex"/>
    <property type="match status" value="1"/>
</dbReference>
<keyword evidence="2" id="KW-0813">Transport</keyword>
<protein>
    <recommendedName>
        <fullName evidence="8">Sodium/calcium exchanger membrane region domain-containing protein</fullName>
    </recommendedName>
</protein>
<proteinExistence type="predicted"/>
<dbReference type="Gene3D" id="1.20.1420.30">
    <property type="entry name" value="NCX, central ion-binding region"/>
    <property type="match status" value="1"/>
</dbReference>
<evidence type="ECO:0000256" key="6">
    <source>
        <dbReference type="ARBA" id="ARBA00023136"/>
    </source>
</evidence>
<dbReference type="GO" id="GO:0012505">
    <property type="term" value="C:endomembrane system"/>
    <property type="evidence" value="ECO:0007669"/>
    <property type="project" value="UniProtKB-SubCell"/>
</dbReference>
<dbReference type="InterPro" id="IPR044880">
    <property type="entry name" value="NCX_ion-bd_dom_sf"/>
</dbReference>
<dbReference type="GO" id="GO:0006874">
    <property type="term" value="P:intracellular calcium ion homeostasis"/>
    <property type="evidence" value="ECO:0007669"/>
    <property type="project" value="TreeGrafter"/>
</dbReference>
<evidence type="ECO:0000256" key="5">
    <source>
        <dbReference type="ARBA" id="ARBA00023065"/>
    </source>
</evidence>
<feature type="transmembrane region" description="Helical" evidence="7">
    <location>
        <begin position="196"/>
        <end position="216"/>
    </location>
</feature>
<organism evidence="9">
    <name type="scientific">Eutreptiella gymnastica</name>
    <dbReference type="NCBI Taxonomy" id="73025"/>
    <lineage>
        <taxon>Eukaryota</taxon>
        <taxon>Discoba</taxon>
        <taxon>Euglenozoa</taxon>
        <taxon>Euglenida</taxon>
        <taxon>Spirocuta</taxon>
        <taxon>Euglenophyceae</taxon>
        <taxon>Eutreptiales</taxon>
        <taxon>Eutreptiaceae</taxon>
        <taxon>Eutreptiella</taxon>
    </lineage>
</organism>
<evidence type="ECO:0000256" key="7">
    <source>
        <dbReference type="SAM" id="Phobius"/>
    </source>
</evidence>
<comment type="subcellular location">
    <subcellularLocation>
        <location evidence="1">Endomembrane system</location>
        <topology evidence="1">Multi-pass membrane protein</topology>
    </subcellularLocation>
</comment>
<gene>
    <name evidence="9" type="ORF">EGYM00163_LOCUS2108</name>
</gene>
<dbReference type="GO" id="GO:0005774">
    <property type="term" value="C:vacuolar membrane"/>
    <property type="evidence" value="ECO:0007669"/>
    <property type="project" value="UniProtKB-ARBA"/>
</dbReference>
<reference evidence="9" key="1">
    <citation type="submission" date="2021-01" db="EMBL/GenBank/DDBJ databases">
        <authorList>
            <person name="Corre E."/>
            <person name="Pelletier E."/>
            <person name="Niang G."/>
            <person name="Scheremetjew M."/>
            <person name="Finn R."/>
            <person name="Kale V."/>
            <person name="Holt S."/>
            <person name="Cochrane G."/>
            <person name="Meng A."/>
            <person name="Brown T."/>
            <person name="Cohen L."/>
        </authorList>
    </citation>
    <scope>NUCLEOTIDE SEQUENCE</scope>
    <source>
        <strain evidence="9">CCMP1594</strain>
    </source>
</reference>
<dbReference type="PANTHER" id="PTHR31503">
    <property type="entry name" value="VACUOLAR CALCIUM ION TRANSPORTER"/>
    <property type="match status" value="1"/>
</dbReference>